<dbReference type="EMBL" id="FNHG01000016">
    <property type="protein sequence ID" value="SDM63660.1"/>
    <property type="molecule type" value="Genomic_DNA"/>
</dbReference>
<accession>A0A1G9UUW9</accession>
<name>A0A1G9UUW9_9PROT</name>
<dbReference type="Proteomes" id="UP000199759">
    <property type="component" value="Unassembled WGS sequence"/>
</dbReference>
<organism evidence="1 2">
    <name type="scientific">Maricaulis salignorans</name>
    <dbReference type="NCBI Taxonomy" id="144026"/>
    <lineage>
        <taxon>Bacteria</taxon>
        <taxon>Pseudomonadati</taxon>
        <taxon>Pseudomonadota</taxon>
        <taxon>Alphaproteobacteria</taxon>
        <taxon>Maricaulales</taxon>
        <taxon>Maricaulaceae</taxon>
        <taxon>Maricaulis</taxon>
    </lineage>
</organism>
<keyword evidence="2" id="KW-1185">Reference proteome</keyword>
<proteinExistence type="predicted"/>
<gene>
    <name evidence="1" type="ORF">SAMN04488568_11675</name>
</gene>
<dbReference type="AlphaFoldDB" id="A0A1G9UUW9"/>
<dbReference type="RefSeq" id="WP_091771090.1">
    <property type="nucleotide sequence ID" value="NZ_FNHG01000016.1"/>
</dbReference>
<evidence type="ECO:0000313" key="2">
    <source>
        <dbReference type="Proteomes" id="UP000199759"/>
    </source>
</evidence>
<dbReference type="OrthoDB" id="8479439at2"/>
<evidence type="ECO:0000313" key="1">
    <source>
        <dbReference type="EMBL" id="SDM63660.1"/>
    </source>
</evidence>
<reference evidence="1 2" key="1">
    <citation type="submission" date="2016-10" db="EMBL/GenBank/DDBJ databases">
        <authorList>
            <person name="de Groot N.N."/>
        </authorList>
    </citation>
    <scope>NUCLEOTIDE SEQUENCE [LARGE SCALE GENOMIC DNA]</scope>
    <source>
        <strain evidence="1 2">DSM 16077</strain>
    </source>
</reference>
<protein>
    <submittedName>
        <fullName evidence="1">Uncharacterized protein</fullName>
    </submittedName>
</protein>
<sequence length="415" mass="48269">MVERTVLTPALVRDAEAPAEGELWIADLKIRRFGLRVWRTPQGNTSKAYCIRTKDADGKSIRRSFTFRMGYSKWRTERDPFLLRREERTKLPQIEDFLGFARAWAREEIRGIRGETTIADEERAQAEFRARRRDELANSSLERVVALELNGMRRAGLDTAQVDRADSLFYRHVPRALQTEKMCDLNLDAIEQFLNTPALPPASADILRGLLGRSIELANTLGNVTKVWRRQIQNLRIDRPTLEVEREIDSWKSRDVENFLWAISECDAPWAPKYALRLFFELSSCPLSRLLAARWDQIIYYEWKDHRTSRAASVELRWSDQPTAAERISVRAAEWLMKAHALRNQSLISSDFIWPSSRSHSIGHIHSVASVWRRIISATNLPEVTPVKFRAALQRNPFRDLAQVHNPERWWMPEL</sequence>